<reference evidence="1 2" key="1">
    <citation type="submission" date="2013-08" db="EMBL/GenBank/DDBJ databases">
        <title>Study of Ammonical-Nitrogen removal by Nitrification Denitrification process using lab isolates.</title>
        <authorList>
            <person name="Khardenavis A.A."/>
            <person name="Pal R.R."/>
            <person name="Kapley A."/>
            <person name="Qureshi A."/>
            <person name="Purohit H.J."/>
        </authorList>
    </citation>
    <scope>NUCLEOTIDE SEQUENCE [LARGE SCALE GENOMIC DNA]</scope>
    <source>
        <strain evidence="1 2">EGD-HP18</strain>
    </source>
</reference>
<gene>
    <name evidence="1" type="ORF">N173_14025</name>
</gene>
<evidence type="ECO:0000313" key="2">
    <source>
        <dbReference type="Proteomes" id="UP000016517"/>
    </source>
</evidence>
<evidence type="ECO:0000313" key="1">
    <source>
        <dbReference type="EMBL" id="ERH70956.1"/>
    </source>
</evidence>
<accession>A0AAV3K275</accession>
<name>A0AAV3K275_ACIBA</name>
<dbReference type="Proteomes" id="UP000016517">
    <property type="component" value="Unassembled WGS sequence"/>
</dbReference>
<sequence>MNHMTQGLAFVQSVALQKRVHLTPYIRFLDQLALIKLN</sequence>
<protein>
    <submittedName>
        <fullName evidence="1">Uncharacterized protein</fullName>
    </submittedName>
</protein>
<organism evidence="1 2">
    <name type="scientific">Acinetobacter baumannii EGD-HP18</name>
    <dbReference type="NCBI Taxonomy" id="1358412"/>
    <lineage>
        <taxon>Bacteria</taxon>
        <taxon>Pseudomonadati</taxon>
        <taxon>Pseudomonadota</taxon>
        <taxon>Gammaproteobacteria</taxon>
        <taxon>Moraxellales</taxon>
        <taxon>Moraxellaceae</taxon>
        <taxon>Acinetobacter</taxon>
        <taxon>Acinetobacter calcoaceticus/baumannii complex</taxon>
    </lineage>
</organism>
<dbReference type="EMBL" id="AVST01000035">
    <property type="protein sequence ID" value="ERH70956.1"/>
    <property type="molecule type" value="Genomic_DNA"/>
</dbReference>
<comment type="caution">
    <text evidence="1">The sequence shown here is derived from an EMBL/GenBank/DDBJ whole genome shotgun (WGS) entry which is preliminary data.</text>
</comment>
<proteinExistence type="predicted"/>
<dbReference type="AlphaFoldDB" id="A0AAV3K275"/>